<organism evidence="2 3">
    <name type="scientific">Claveliimonas bilis</name>
    <dbReference type="NCBI Taxonomy" id="3028070"/>
    <lineage>
        <taxon>Bacteria</taxon>
        <taxon>Bacillati</taxon>
        <taxon>Bacillota</taxon>
        <taxon>Clostridia</taxon>
        <taxon>Lachnospirales</taxon>
        <taxon>Lachnospiraceae</taxon>
        <taxon>Claveliimonas</taxon>
    </lineage>
</organism>
<dbReference type="Proteomes" id="UP001305815">
    <property type="component" value="Chromosome"/>
</dbReference>
<protein>
    <submittedName>
        <fullName evidence="2">Uncharacterized protein</fullName>
    </submittedName>
</protein>
<name>A0ABN6YX40_9FIRM</name>
<keyword evidence="1" id="KW-0472">Membrane</keyword>
<evidence type="ECO:0000313" key="2">
    <source>
        <dbReference type="EMBL" id="BDZ77946.1"/>
    </source>
</evidence>
<keyword evidence="3" id="KW-1185">Reference proteome</keyword>
<evidence type="ECO:0000256" key="1">
    <source>
        <dbReference type="SAM" id="Phobius"/>
    </source>
</evidence>
<reference evidence="3" key="1">
    <citation type="journal article" date="2023" name="Int. J. Syst. Evol. Microbiol.">
        <title>Claveliimonas bilis gen. nov., sp. nov., deoxycholic acid-producing bacteria isolated from human faeces, and reclassification of Sellimonas monacensis Zenner et al. 2021 as Claveliimonas monacensis comb. nov.</title>
        <authorList>
            <person name="Hisatomi A."/>
            <person name="Kastawa N.W.E.P.G."/>
            <person name="Song I."/>
            <person name="Ohkuma M."/>
            <person name="Fukiya S."/>
            <person name="Sakamoto M."/>
        </authorList>
    </citation>
    <scope>NUCLEOTIDE SEQUENCE [LARGE SCALE GENOMIC DNA]</scope>
    <source>
        <strain evidence="3">12BBH14</strain>
    </source>
</reference>
<accession>A0ABN6YX40</accession>
<feature type="transmembrane region" description="Helical" evidence="1">
    <location>
        <begin position="6"/>
        <end position="36"/>
    </location>
</feature>
<dbReference type="RefSeq" id="WP_230105693.1">
    <property type="nucleotide sequence ID" value="NZ_AP024845.1"/>
</dbReference>
<sequence>MDIGNIGMMLLVIIGGCTGLLTTVVITLGIPIVVIWKIIRRITKGIPITK</sequence>
<gene>
    <name evidence="2" type="ORF">Lac1_21290</name>
</gene>
<keyword evidence="1" id="KW-1133">Transmembrane helix</keyword>
<keyword evidence="1" id="KW-0812">Transmembrane</keyword>
<evidence type="ECO:0000313" key="3">
    <source>
        <dbReference type="Proteomes" id="UP001305815"/>
    </source>
</evidence>
<proteinExistence type="predicted"/>
<dbReference type="EMBL" id="AP027742">
    <property type="protein sequence ID" value="BDZ77946.1"/>
    <property type="molecule type" value="Genomic_DNA"/>
</dbReference>